<feature type="transmembrane region" description="Helical" evidence="1">
    <location>
        <begin position="229"/>
        <end position="246"/>
    </location>
</feature>
<protein>
    <submittedName>
        <fullName evidence="2">Uncharacterized protein</fullName>
    </submittedName>
</protein>
<keyword evidence="1" id="KW-1133">Transmembrane helix</keyword>
<evidence type="ECO:0000313" key="3">
    <source>
        <dbReference type="Proteomes" id="UP001271769"/>
    </source>
</evidence>
<gene>
    <name evidence="2" type="ORF">SMD31_18475</name>
</gene>
<feature type="transmembrane region" description="Helical" evidence="1">
    <location>
        <begin position="12"/>
        <end position="33"/>
    </location>
</feature>
<evidence type="ECO:0000256" key="1">
    <source>
        <dbReference type="SAM" id="Phobius"/>
    </source>
</evidence>
<feature type="transmembrane region" description="Helical" evidence="1">
    <location>
        <begin position="201"/>
        <end position="222"/>
    </location>
</feature>
<proteinExistence type="predicted"/>
<keyword evidence="1" id="KW-0472">Membrane</keyword>
<sequence>MTDEVQILTGSLQQVGIIIGAVAALGAAAQGLVDVTKGVWIRSDAVGFFFVKDALQPFDAALSTALGQGQVWQKVLWAHWLNGRDTADQKGIAKALIKLGLSPRNSADVAKALAIDAKAFADTIDALNQGAALTEVQLNILGRFDATIDARLDAAYERADRRYRSTARNIGAGIAVLLAVFAGAFLYADACAAAAGNAADASNMAGGVCAAGSSLAFGDLLWGYLGSRYFPLSILIGLIAVPLAPVSKDLVSAIGAAARAVKSVKE</sequence>
<organism evidence="2 3">
    <name type="scientific">Dongia rigui</name>
    <dbReference type="NCBI Taxonomy" id="940149"/>
    <lineage>
        <taxon>Bacteria</taxon>
        <taxon>Pseudomonadati</taxon>
        <taxon>Pseudomonadota</taxon>
        <taxon>Alphaproteobacteria</taxon>
        <taxon>Rhodospirillales</taxon>
        <taxon>Dongiaceae</taxon>
        <taxon>Dongia</taxon>
    </lineage>
</organism>
<dbReference type="RefSeq" id="WP_320502403.1">
    <property type="nucleotide sequence ID" value="NZ_JAXCLX010000003.1"/>
</dbReference>
<evidence type="ECO:0000313" key="2">
    <source>
        <dbReference type="EMBL" id="MDY0873933.1"/>
    </source>
</evidence>
<comment type="caution">
    <text evidence="2">The sequence shown here is derived from an EMBL/GenBank/DDBJ whole genome shotgun (WGS) entry which is preliminary data.</text>
</comment>
<keyword evidence="3" id="KW-1185">Reference proteome</keyword>
<accession>A0ABU5E4S5</accession>
<feature type="transmembrane region" description="Helical" evidence="1">
    <location>
        <begin position="170"/>
        <end position="195"/>
    </location>
</feature>
<dbReference type="EMBL" id="JAXCLX010000003">
    <property type="protein sequence ID" value="MDY0873933.1"/>
    <property type="molecule type" value="Genomic_DNA"/>
</dbReference>
<dbReference type="Proteomes" id="UP001271769">
    <property type="component" value="Unassembled WGS sequence"/>
</dbReference>
<reference evidence="2 3" key="1">
    <citation type="journal article" date="2013" name="Antonie Van Leeuwenhoek">
        <title>Dongia rigui sp. nov., isolated from freshwater of a large wetland in Korea.</title>
        <authorList>
            <person name="Baik K.S."/>
            <person name="Hwang Y.M."/>
            <person name="Choi J.S."/>
            <person name="Kwon J."/>
            <person name="Seong C.N."/>
        </authorList>
    </citation>
    <scope>NUCLEOTIDE SEQUENCE [LARGE SCALE GENOMIC DNA]</scope>
    <source>
        <strain evidence="2 3">04SU4-P</strain>
    </source>
</reference>
<name>A0ABU5E4S5_9PROT</name>
<keyword evidence="1" id="KW-0812">Transmembrane</keyword>